<dbReference type="EMBL" id="UYRT01091269">
    <property type="protein sequence ID" value="VDN36937.1"/>
    <property type="molecule type" value="Genomic_DNA"/>
</dbReference>
<organism evidence="1 2">
    <name type="scientific">Gongylonema pulchrum</name>
    <dbReference type="NCBI Taxonomy" id="637853"/>
    <lineage>
        <taxon>Eukaryota</taxon>
        <taxon>Metazoa</taxon>
        <taxon>Ecdysozoa</taxon>
        <taxon>Nematoda</taxon>
        <taxon>Chromadorea</taxon>
        <taxon>Rhabditida</taxon>
        <taxon>Spirurina</taxon>
        <taxon>Spiruromorpha</taxon>
        <taxon>Spiruroidea</taxon>
        <taxon>Gongylonematidae</taxon>
        <taxon>Gongylonema</taxon>
    </lineage>
</organism>
<protein>
    <submittedName>
        <fullName evidence="1">Uncharacterized protein</fullName>
    </submittedName>
</protein>
<dbReference type="AlphaFoldDB" id="A0A3P7NT45"/>
<evidence type="ECO:0000313" key="2">
    <source>
        <dbReference type="Proteomes" id="UP000271098"/>
    </source>
</evidence>
<name>A0A3P7NT45_9BILA</name>
<accession>A0A3P7NT45</accession>
<keyword evidence="2" id="KW-1185">Reference proteome</keyword>
<gene>
    <name evidence="1" type="ORF">GPUH_LOCUS20845</name>
</gene>
<dbReference type="OrthoDB" id="5801522at2759"/>
<sequence length="64" mass="6970">MYNCSGADLLVDFSITLSVPSHGQIDASAVKNVLISALPRIEMNLNGIRIDRSSVSVQYYDSHS</sequence>
<evidence type="ECO:0000313" key="1">
    <source>
        <dbReference type="EMBL" id="VDN36937.1"/>
    </source>
</evidence>
<reference evidence="1 2" key="1">
    <citation type="submission" date="2018-11" db="EMBL/GenBank/DDBJ databases">
        <authorList>
            <consortium name="Pathogen Informatics"/>
        </authorList>
    </citation>
    <scope>NUCLEOTIDE SEQUENCE [LARGE SCALE GENOMIC DNA]</scope>
</reference>
<proteinExistence type="predicted"/>
<dbReference type="Proteomes" id="UP000271098">
    <property type="component" value="Unassembled WGS sequence"/>
</dbReference>